<dbReference type="GO" id="GO:0030314">
    <property type="term" value="C:junctional membrane complex"/>
    <property type="evidence" value="ECO:0007669"/>
    <property type="project" value="InterPro"/>
</dbReference>
<feature type="region of interest" description="Disordered" evidence="23">
    <location>
        <begin position="485"/>
        <end position="512"/>
    </location>
</feature>
<evidence type="ECO:0000256" key="20">
    <source>
        <dbReference type="ARBA" id="ARBA00023242"/>
    </source>
</evidence>
<feature type="compositionally biased region" description="Polar residues" evidence="23">
    <location>
        <begin position="975"/>
        <end position="990"/>
    </location>
</feature>
<feature type="domain" description="C2H2-type" evidence="24">
    <location>
        <begin position="1272"/>
        <end position="1299"/>
    </location>
</feature>
<feature type="domain" description="C2H2-type" evidence="24">
    <location>
        <begin position="1584"/>
        <end position="1611"/>
    </location>
</feature>
<keyword evidence="9" id="KW-0812">Transmembrane</keyword>
<dbReference type="SMART" id="SM00088">
    <property type="entry name" value="PINT"/>
    <property type="match status" value="1"/>
</dbReference>
<dbReference type="FunFam" id="3.30.160.60:FF:000710">
    <property type="entry name" value="Zinc finger protein 768"/>
    <property type="match status" value="1"/>
</dbReference>
<evidence type="ECO:0000256" key="8">
    <source>
        <dbReference type="ARBA" id="ARBA00022553"/>
    </source>
</evidence>
<feature type="compositionally biased region" description="Polar residues" evidence="23">
    <location>
        <begin position="925"/>
        <end position="951"/>
    </location>
</feature>
<protein>
    <recommendedName>
        <fullName evidence="28">26S proteasome non-ATPase regulatory subunit 13</fullName>
    </recommendedName>
</protein>
<keyword evidence="13" id="KW-0256">Endoplasmic reticulum</keyword>
<evidence type="ECO:0000256" key="13">
    <source>
        <dbReference type="ARBA" id="ARBA00022824"/>
    </source>
</evidence>
<dbReference type="SUPFAM" id="SSF82185">
    <property type="entry name" value="Histone H3 K4-specific methyltransferase SET7/9 N-terminal domain"/>
    <property type="match status" value="2"/>
</dbReference>
<evidence type="ECO:0000256" key="23">
    <source>
        <dbReference type="SAM" id="MobiDB-lite"/>
    </source>
</evidence>
<dbReference type="SUPFAM" id="SSF46785">
    <property type="entry name" value="Winged helix' DNA-binding domain"/>
    <property type="match status" value="1"/>
</dbReference>
<evidence type="ECO:0008006" key="28">
    <source>
        <dbReference type="Google" id="ProtNLM"/>
    </source>
</evidence>
<organism evidence="26 27">
    <name type="scientific">Scophthalmus maximus</name>
    <name type="common">Turbot</name>
    <name type="synonym">Psetta maxima</name>
    <dbReference type="NCBI Taxonomy" id="52904"/>
    <lineage>
        <taxon>Eukaryota</taxon>
        <taxon>Metazoa</taxon>
        <taxon>Chordata</taxon>
        <taxon>Craniata</taxon>
        <taxon>Vertebrata</taxon>
        <taxon>Euteleostomi</taxon>
        <taxon>Actinopterygii</taxon>
        <taxon>Neopterygii</taxon>
        <taxon>Teleostei</taxon>
        <taxon>Neoteleostei</taxon>
        <taxon>Acanthomorphata</taxon>
        <taxon>Carangaria</taxon>
        <taxon>Pleuronectiformes</taxon>
        <taxon>Pleuronectoidei</taxon>
        <taxon>Scophthalmidae</taxon>
        <taxon>Scophthalmus</taxon>
    </lineage>
</organism>
<dbReference type="GO" id="GO:0005789">
    <property type="term" value="C:endoplasmic reticulum membrane"/>
    <property type="evidence" value="ECO:0007669"/>
    <property type="project" value="UniProtKB-SubCell"/>
</dbReference>
<feature type="domain" description="C2H2-type" evidence="24">
    <location>
        <begin position="1696"/>
        <end position="1723"/>
    </location>
</feature>
<evidence type="ECO:0000256" key="10">
    <source>
        <dbReference type="ARBA" id="ARBA00022723"/>
    </source>
</evidence>
<feature type="compositionally biased region" description="Basic and acidic residues" evidence="23">
    <location>
        <begin position="752"/>
        <end position="765"/>
    </location>
</feature>
<dbReference type="FunFam" id="3.30.160.60:FF:001217">
    <property type="entry name" value="zinc finger protein 319"/>
    <property type="match status" value="1"/>
</dbReference>
<evidence type="ECO:0000256" key="5">
    <source>
        <dbReference type="ARBA" id="ARBA00006991"/>
    </source>
</evidence>
<dbReference type="FunFam" id="3.30.160.60:FF:000062">
    <property type="entry name" value="RB-associated KRAB zinc finger protein-like"/>
    <property type="match status" value="1"/>
</dbReference>
<dbReference type="FunFam" id="3.30.160.60:FF:001270">
    <property type="entry name" value="zinc finger protein 583 isoform X1"/>
    <property type="match status" value="1"/>
</dbReference>
<feature type="domain" description="C2H2-type" evidence="24">
    <location>
        <begin position="1442"/>
        <end position="1469"/>
    </location>
</feature>
<feature type="region of interest" description="Disordered" evidence="23">
    <location>
        <begin position="1343"/>
        <end position="1378"/>
    </location>
</feature>
<gene>
    <name evidence="26" type="ORF">F2P81_025413</name>
</gene>
<keyword evidence="16" id="KW-0805">Transcription regulation</keyword>
<dbReference type="GO" id="GO:0005886">
    <property type="term" value="C:plasma membrane"/>
    <property type="evidence" value="ECO:0007669"/>
    <property type="project" value="UniProtKB-SubCell"/>
</dbReference>
<evidence type="ECO:0000256" key="11">
    <source>
        <dbReference type="ARBA" id="ARBA00022737"/>
    </source>
</evidence>
<dbReference type="Gene3D" id="3.30.160.60">
    <property type="entry name" value="Classic Zinc Finger"/>
    <property type="match status" value="12"/>
</dbReference>
<comment type="subcellular location">
    <subcellularLocation>
        <location evidence="4">Cell membrane</location>
        <topology evidence="4">Peripheral membrane protein</topology>
    </subcellularLocation>
    <subcellularLocation>
        <location evidence="3">Endoplasmic reticulum membrane</location>
        <topology evidence="3">Single-pass type IV membrane protein</topology>
    </subcellularLocation>
    <subcellularLocation>
        <location evidence="2">Nucleus</location>
    </subcellularLocation>
</comment>
<evidence type="ECO:0000256" key="12">
    <source>
        <dbReference type="ARBA" id="ARBA00022771"/>
    </source>
</evidence>
<dbReference type="GO" id="GO:0032502">
    <property type="term" value="P:developmental process"/>
    <property type="evidence" value="ECO:0007669"/>
    <property type="project" value="UniProtKB-ARBA"/>
</dbReference>
<dbReference type="GO" id="GO:0003677">
    <property type="term" value="F:DNA binding"/>
    <property type="evidence" value="ECO:0007669"/>
    <property type="project" value="UniProtKB-KW"/>
</dbReference>
<evidence type="ECO:0000256" key="21">
    <source>
        <dbReference type="PROSITE-ProRule" id="PRU00042"/>
    </source>
</evidence>
<dbReference type="Proteomes" id="UP000438429">
    <property type="component" value="Unassembled WGS sequence"/>
</dbReference>
<dbReference type="PROSITE" id="PS00028">
    <property type="entry name" value="ZINC_FINGER_C2H2_1"/>
    <property type="match status" value="11"/>
</dbReference>
<sequence>MKDVGGFLKQQQSNSSTPEMAAEWHSLEELYNKRINPLSLVEIILYVARQMSDPKDAITFLEKTKEKVKSSDEAVILCKTSIGSLKLKINDLPATKKITEEVEEMLNNLPGVTSVHGRFYDLSSKYYRIIGNHASYYKDALRYLGCVDIKDLPETEKQERAFTLGLAGLLGEGVYNFGELLMHPVLETLRNTDKQWLIDTLYAFNGGNVEKFQGFKSAWGQQPDLAAHEAKLMQKIQLLCVMEMTFTRPANHRQLTFTEIGQSAKIPVNEVELLVMKALSVGLIKGNIDEVDQKVQMTWVQPRVLDLQQDLPKPVSCMSTGGRFDFDDGGSYCGGWEQGKAHGRGVCTGPQGQGEYAGAWSHGFEVLGVYTWPSGNSYQGTWAQGKRHGIGVESKGRWEYRGEWTQGFKGRYGQLESTASGARYEGTWSNGLQDGYGTETYSDGGTFQGQWLGGMRHGYGVRQSVPYGMAAVILFPLRTSINSLRSEHSHGPPAALEDGSATTPADGVVAGLAGSPVGRGGFALTAPSEAERQRKRKGRFRQSILSGLKLRRSESKSSLASQLSKQSSFCSEAGMSTVSSAASDIHSNTSESEQGAPVDATVTEMYAGEWRSDQRAGWGVSRRSDGLHYTGEWAANKRHGYGCTTFPDGTKEEGKYKQNVLVSGKRKNLIPLRASKIREKVDRAVEAAEKAADFAKQKAEIAMSRMSHARGKAEAAEGVALKATDECRLARIAAKELSPSFHIYGNGLDCQRPKHQDTKDKDHEVVSTGTDSPELCTPDTTPPVITPDLSPVLSVPTSPPRSPPKHAHRPRNACFMRQSAVDDQGGAEIQVLVEGRGVDLPRGGANNWTDDMYPDRGGSSRSTTPSLLEEQDGQVNGHLQAPLSNHKPREKSSSNHKSSYRAWEHSLSNQKPSKHASSNHKSREYSSSNHKTWDHSSTNHKPCEHASSNYKPQVHISSNHKALEHNMTNHKTSEHASSNHKSQDFTSSNHNAKDHVSSTYNPRELVYSNHHPKQHNPSNHKLHEHVIEQRLDGLTVGWTAESTLRWSPAHSRLSEQDEETMNDYTVDMRLQCPDSQSSRGPGHESPAPKNNRLRARGLRPVREGSVDSVQMLDNLNVGAELEEWPLHRDLTLSPPLKSQPITLEQEGEHLTLKSNSSGADAPVSCALNPCMRSGRMTEAWQQQHAVAPPSVVHTLPQGTDNPLGCTVYGVVLQPDASLQQPQHGQQHSVQAQQPSLQVGGERGHKCGACGHDISHLANPHEHQCMVTQDRSFQCTQCMKIFSQATDLLEHQCVQVEQKPFVCGVCKMGFSLLTSLAQHHNSHGNGNNPMKCSICEKTYRPGSGNVTPTSSAANPQQPSTGETSGGGAAISASSPPAFEASAPDRPYKCSVCHKAFRHLSELTRHERVHTGEKPYKCDTCDKSFSQSSHLAHHQRTHSSERPYKCAVCEKSFKHRSHLVRHMYAHSGEHLFKCNLCEMHFKESSELLHHQCQPEGERPFRCGSCGKSFKRPSDLRQHERTHSEERPFQCEECQMSFKQQYALVRHRRTHKNPADRPFKCNLCDKGFLQPSHLLYHQQVHGMESLFKCASCQKSFSQSGELLRHKCGGEVEKPYKCDVCGKGYKKNSTLQRHQNSHCTEKPLKCSLCDKRFVSSSEFVQHRCDPTREKPLKCPDCEKRFRYSSELQRHRRVHTGEKPFKCASCDKSFKQREHLAKHQSVHSRETQFKCVWCGERFVDLTALQEHTVQHTAEGESFPEASCIP</sequence>
<keyword evidence="18" id="KW-0472">Membrane</keyword>
<evidence type="ECO:0000259" key="25">
    <source>
        <dbReference type="PROSITE" id="PS50250"/>
    </source>
</evidence>
<dbReference type="SUPFAM" id="SSF57667">
    <property type="entry name" value="beta-beta-alpha zinc fingers"/>
    <property type="match status" value="9"/>
</dbReference>
<keyword evidence="12 21" id="KW-0863">Zinc-finger</keyword>
<dbReference type="FunFam" id="2.20.110.10:FF:000003">
    <property type="entry name" value="Junctophilin"/>
    <property type="match status" value="1"/>
</dbReference>
<comment type="similarity">
    <text evidence="5">Belongs to the krueppel C2H2-type zinc-finger protein family.</text>
</comment>
<keyword evidence="20" id="KW-0539">Nucleus</keyword>
<keyword evidence="15" id="KW-1133">Transmembrane helix</keyword>
<dbReference type="SMART" id="SM00355">
    <property type="entry name" value="ZnF_C2H2"/>
    <property type="match status" value="15"/>
</dbReference>
<reference evidence="26 27" key="1">
    <citation type="submission" date="2019-06" db="EMBL/GenBank/DDBJ databases">
        <title>Draft genomes of female and male turbot (Scophthalmus maximus).</title>
        <authorList>
            <person name="Xu H."/>
            <person name="Xu X.-W."/>
            <person name="Shao C."/>
            <person name="Chen S."/>
        </authorList>
    </citation>
    <scope>NUCLEOTIDE SEQUENCE [LARGE SCALE GENOMIC DNA]</scope>
    <source>
        <strain evidence="26">Ysfricsl-2016a</strain>
        <tissue evidence="26">Blood</tissue>
    </source>
</reference>
<evidence type="ECO:0000313" key="26">
    <source>
        <dbReference type="EMBL" id="KAF0022307.1"/>
    </source>
</evidence>
<evidence type="ECO:0000256" key="19">
    <source>
        <dbReference type="ARBA" id="ARBA00023163"/>
    </source>
</evidence>
<dbReference type="InterPro" id="IPR000717">
    <property type="entry name" value="PCI_dom"/>
</dbReference>
<keyword evidence="14" id="KW-0862">Zinc</keyword>
<comment type="similarity">
    <text evidence="6">Belongs to the junctophilin family.</text>
</comment>
<keyword evidence="19" id="KW-0804">Transcription</keyword>
<feature type="domain" description="C2H2-type" evidence="24">
    <location>
        <begin position="1668"/>
        <end position="1695"/>
    </location>
</feature>
<feature type="region of interest" description="Disordered" evidence="23">
    <location>
        <begin position="752"/>
        <end position="811"/>
    </location>
</feature>
<feature type="compositionally biased region" description="Polar residues" evidence="23">
    <location>
        <begin position="1343"/>
        <end position="1356"/>
    </location>
</feature>
<feature type="region of interest" description="Disordered" evidence="23">
    <location>
        <begin position="968"/>
        <end position="996"/>
    </location>
</feature>
<dbReference type="EMBL" id="VEVO01000033">
    <property type="protein sequence ID" value="KAF0022307.1"/>
    <property type="molecule type" value="Genomic_DNA"/>
</dbReference>
<keyword evidence="10" id="KW-0479">Metal-binding</keyword>
<evidence type="ECO:0000256" key="15">
    <source>
        <dbReference type="ARBA" id="ARBA00022989"/>
    </source>
</evidence>
<dbReference type="InterPro" id="IPR003409">
    <property type="entry name" value="MORN"/>
</dbReference>
<feature type="domain" description="C2H2-type" evidence="24">
    <location>
        <begin position="1498"/>
        <end position="1525"/>
    </location>
</feature>
<feature type="domain" description="C2H2-type" evidence="24">
    <location>
        <begin position="1386"/>
        <end position="1413"/>
    </location>
</feature>
<evidence type="ECO:0000256" key="6">
    <source>
        <dbReference type="ARBA" id="ARBA00008599"/>
    </source>
</evidence>
<dbReference type="InterPro" id="IPR013087">
    <property type="entry name" value="Znf_C2H2_type"/>
</dbReference>
<dbReference type="FunFam" id="2.20.110.10:FF:000001">
    <property type="entry name" value="Junctophilin"/>
    <property type="match status" value="1"/>
</dbReference>
<dbReference type="InterPro" id="IPR036236">
    <property type="entry name" value="Znf_C2H2_sf"/>
</dbReference>
<feature type="domain" description="PCI" evidence="25">
    <location>
        <begin position="135"/>
        <end position="302"/>
    </location>
</feature>
<evidence type="ECO:0000256" key="1">
    <source>
        <dbReference type="ARBA" id="ARBA00003767"/>
    </source>
</evidence>
<comment type="function">
    <text evidence="1">May be involved in transcriptional regulation.</text>
</comment>
<proteinExistence type="inferred from homology"/>
<dbReference type="GO" id="GO:0005634">
    <property type="term" value="C:nucleus"/>
    <property type="evidence" value="ECO:0007669"/>
    <property type="project" value="UniProtKB-SubCell"/>
</dbReference>
<keyword evidence="7" id="KW-1003">Cell membrane</keyword>
<dbReference type="PANTHER" id="PTHR23085:SF17">
    <property type="entry name" value="JUNCTOPHILIN-3-LIKE"/>
    <property type="match status" value="1"/>
</dbReference>
<feature type="region of interest" description="Disordered" evidence="23">
    <location>
        <begin position="1071"/>
        <end position="1105"/>
    </location>
</feature>
<evidence type="ECO:0000256" key="14">
    <source>
        <dbReference type="ARBA" id="ARBA00022833"/>
    </source>
</evidence>
<dbReference type="SMART" id="SM00698">
    <property type="entry name" value="MORN"/>
    <property type="match status" value="6"/>
</dbReference>
<dbReference type="FunFam" id="3.30.160.60:FF:001134">
    <property type="entry name" value="Zinc finger protein 70"/>
    <property type="match status" value="1"/>
</dbReference>
<feature type="domain" description="C2H2-type" evidence="24">
    <location>
        <begin position="1612"/>
        <end position="1639"/>
    </location>
</feature>
<evidence type="ECO:0000256" key="17">
    <source>
        <dbReference type="ARBA" id="ARBA00023125"/>
    </source>
</evidence>
<feature type="domain" description="C2H2-type" evidence="24">
    <location>
        <begin position="1724"/>
        <end position="1751"/>
    </location>
</feature>
<dbReference type="PANTHER" id="PTHR23085">
    <property type="entry name" value="GH28348P"/>
    <property type="match status" value="1"/>
</dbReference>
<keyword evidence="17" id="KW-0238">DNA-binding</keyword>
<feature type="region of interest" description="Disordered" evidence="23">
    <location>
        <begin position="838"/>
        <end position="866"/>
    </location>
</feature>
<dbReference type="PROSITE" id="PS50157">
    <property type="entry name" value="ZINC_FINGER_C2H2_2"/>
    <property type="match status" value="15"/>
</dbReference>
<dbReference type="FunFam" id="3.30.160.60:FF:000202">
    <property type="entry name" value="Zinc finger protein 574"/>
    <property type="match status" value="1"/>
</dbReference>
<feature type="region of interest" description="Disordered" evidence="23">
    <location>
        <begin position="1218"/>
        <end position="1237"/>
    </location>
</feature>
<dbReference type="Gene3D" id="2.20.110.10">
    <property type="entry name" value="Histone H3 K4-specific methyltransferase SET7/9 N-terminal domain"/>
    <property type="match status" value="3"/>
</dbReference>
<dbReference type="InterPro" id="IPR036390">
    <property type="entry name" value="WH_DNA-bd_sf"/>
</dbReference>
<feature type="domain" description="C2H2-type" evidence="24">
    <location>
        <begin position="1414"/>
        <end position="1441"/>
    </location>
</feature>
<evidence type="ECO:0000256" key="7">
    <source>
        <dbReference type="ARBA" id="ARBA00022475"/>
    </source>
</evidence>
<evidence type="ECO:0000256" key="2">
    <source>
        <dbReference type="ARBA" id="ARBA00004123"/>
    </source>
</evidence>
<evidence type="ECO:0000256" key="4">
    <source>
        <dbReference type="ARBA" id="ARBA00004202"/>
    </source>
</evidence>
<feature type="coiled-coil region" evidence="22">
    <location>
        <begin position="678"/>
        <end position="705"/>
    </location>
</feature>
<dbReference type="FunFam" id="3.30.160.60:FF:000788">
    <property type="entry name" value="Zinc finger protein 574"/>
    <property type="match status" value="1"/>
</dbReference>
<dbReference type="Pfam" id="PF01399">
    <property type="entry name" value="PCI"/>
    <property type="match status" value="1"/>
</dbReference>
<feature type="domain" description="C2H2-type" evidence="24">
    <location>
        <begin position="1640"/>
        <end position="1667"/>
    </location>
</feature>
<keyword evidence="8" id="KW-0597">Phosphoprotein</keyword>
<evidence type="ECO:0000313" key="27">
    <source>
        <dbReference type="Proteomes" id="UP000438429"/>
    </source>
</evidence>
<evidence type="ECO:0000256" key="16">
    <source>
        <dbReference type="ARBA" id="ARBA00023015"/>
    </source>
</evidence>
<feature type="compositionally biased region" description="Low complexity" evidence="23">
    <location>
        <begin position="1368"/>
        <end position="1378"/>
    </location>
</feature>
<feature type="domain" description="C2H2-type" evidence="24">
    <location>
        <begin position="1526"/>
        <end position="1553"/>
    </location>
</feature>
<dbReference type="Pfam" id="PF00096">
    <property type="entry name" value="zf-C2H2"/>
    <property type="match status" value="8"/>
</dbReference>
<evidence type="ECO:0000256" key="22">
    <source>
        <dbReference type="SAM" id="Coils"/>
    </source>
</evidence>
<keyword evidence="22" id="KW-0175">Coiled coil</keyword>
<dbReference type="InterPro" id="IPR054179">
    <property type="entry name" value="PSD13_N"/>
</dbReference>
<keyword evidence="11" id="KW-0677">Repeat</keyword>
<comment type="caution">
    <text evidence="26">The sequence shown here is derived from an EMBL/GenBank/DDBJ whole genome shotgun (WGS) entry which is preliminary data.</text>
</comment>
<feature type="domain" description="C2H2-type" evidence="24">
    <location>
        <begin position="1470"/>
        <end position="1497"/>
    </location>
</feature>
<feature type="domain" description="C2H2-type" evidence="24">
    <location>
        <begin position="1556"/>
        <end position="1583"/>
    </location>
</feature>
<dbReference type="FunFam" id="3.30.160.60:FF:001049">
    <property type="entry name" value="zinc finger protein 319"/>
    <property type="match status" value="1"/>
</dbReference>
<dbReference type="GO" id="GO:0048167">
    <property type="term" value="P:regulation of synaptic plasticity"/>
    <property type="evidence" value="ECO:0007669"/>
    <property type="project" value="TreeGrafter"/>
</dbReference>
<dbReference type="InterPro" id="IPR017191">
    <property type="entry name" value="Junctophilin"/>
</dbReference>
<evidence type="ECO:0000256" key="18">
    <source>
        <dbReference type="ARBA" id="ARBA00023136"/>
    </source>
</evidence>
<name>A0A6A4RQ06_SCOMX</name>
<feature type="domain" description="C2H2-type" evidence="24">
    <location>
        <begin position="1300"/>
        <end position="1327"/>
    </location>
</feature>
<evidence type="ECO:0000256" key="3">
    <source>
        <dbReference type="ARBA" id="ARBA00004163"/>
    </source>
</evidence>
<evidence type="ECO:0000259" key="24">
    <source>
        <dbReference type="PROSITE" id="PS50157"/>
    </source>
</evidence>
<dbReference type="PROSITE" id="PS50250">
    <property type="entry name" value="PCI"/>
    <property type="match status" value="1"/>
</dbReference>
<dbReference type="Pfam" id="PF22037">
    <property type="entry name" value="PSD13_N"/>
    <property type="match status" value="1"/>
</dbReference>
<feature type="region of interest" description="Disordered" evidence="23">
    <location>
        <begin position="878"/>
        <end position="951"/>
    </location>
</feature>
<feature type="compositionally biased region" description="Low complexity" evidence="23">
    <location>
        <begin position="786"/>
        <end position="796"/>
    </location>
</feature>
<dbReference type="Pfam" id="PF02493">
    <property type="entry name" value="MORN"/>
    <property type="match status" value="7"/>
</dbReference>
<accession>A0A6A4RQ06</accession>
<dbReference type="GO" id="GO:0008270">
    <property type="term" value="F:zinc ion binding"/>
    <property type="evidence" value="ECO:0007669"/>
    <property type="project" value="UniProtKB-KW"/>
</dbReference>
<dbReference type="FunFam" id="3.30.160.60:FF:000624">
    <property type="entry name" value="zinc finger protein 697"/>
    <property type="match status" value="1"/>
</dbReference>
<evidence type="ECO:0000256" key="9">
    <source>
        <dbReference type="ARBA" id="ARBA00022692"/>
    </source>
</evidence>